<dbReference type="PROSITE" id="PS50902">
    <property type="entry name" value="FLAVODOXIN_LIKE"/>
    <property type="match status" value="1"/>
</dbReference>
<keyword evidence="4" id="KW-0560">Oxidoreductase</keyword>
<evidence type="ECO:0000313" key="4">
    <source>
        <dbReference type="EMBL" id="SPF75530.1"/>
    </source>
</evidence>
<dbReference type="RefSeq" id="WP_245924526.1">
    <property type="nucleotide sequence ID" value="NZ_OMOI01000001.1"/>
</dbReference>
<dbReference type="EC" id="1.6.5.2" evidence="4"/>
<dbReference type="Proteomes" id="UP000244911">
    <property type="component" value="Unassembled WGS sequence"/>
</dbReference>
<feature type="domain" description="Flavodoxin-like" evidence="3">
    <location>
        <begin position="31"/>
        <end position="174"/>
    </location>
</feature>
<proteinExistence type="predicted"/>
<sequence>MTTANARWEETISLGVIAVSQQSGSMKKLGICIPYFSGFGHTKRIAETIAKAIGDEARLLDVESLSDADWQALDQADAIIFGAPTYMGSAAARFSLFLEQIDTRWEHGLWKDKIGAGFTTAIHPSGDKLAALQRLSIFAAQMGMIWVGPTDIGAPVKPDHPGLNRDGSWLGLMVTEQLGADEDLLSEDLETARRFGLRVLAATQRWNAQ</sequence>
<dbReference type="InterPro" id="IPR029039">
    <property type="entry name" value="Flavoprotein-like_sf"/>
</dbReference>
<keyword evidence="1" id="KW-0285">Flavoprotein</keyword>
<dbReference type="GO" id="GO:0010181">
    <property type="term" value="F:FMN binding"/>
    <property type="evidence" value="ECO:0007669"/>
    <property type="project" value="InterPro"/>
</dbReference>
<reference evidence="4 5" key="1">
    <citation type="submission" date="2018-03" db="EMBL/GenBank/DDBJ databases">
        <authorList>
            <person name="Keele B.F."/>
        </authorList>
    </citation>
    <scope>NUCLEOTIDE SEQUENCE [LARGE SCALE GENOMIC DNA]</scope>
    <source>
        <strain evidence="4 5">CECT 8811</strain>
    </source>
</reference>
<dbReference type="EMBL" id="OMOI01000001">
    <property type="protein sequence ID" value="SPF75530.1"/>
    <property type="molecule type" value="Genomic_DNA"/>
</dbReference>
<keyword evidence="2" id="KW-0288">FMN</keyword>
<evidence type="ECO:0000313" key="5">
    <source>
        <dbReference type="Proteomes" id="UP000244911"/>
    </source>
</evidence>
<accession>A0A2R8AHM6</accession>
<dbReference type="Pfam" id="PF12724">
    <property type="entry name" value="Flavodoxin_5"/>
    <property type="match status" value="1"/>
</dbReference>
<dbReference type="InterPro" id="IPR026816">
    <property type="entry name" value="Flavodoxin_dom"/>
</dbReference>
<gene>
    <name evidence="4" type="primary">pnpB_1</name>
    <name evidence="4" type="ORF">ALP8811_00520</name>
</gene>
<organism evidence="4 5">
    <name type="scientific">Aliiroseovarius pelagivivens</name>
    <dbReference type="NCBI Taxonomy" id="1639690"/>
    <lineage>
        <taxon>Bacteria</taxon>
        <taxon>Pseudomonadati</taxon>
        <taxon>Pseudomonadota</taxon>
        <taxon>Alphaproteobacteria</taxon>
        <taxon>Rhodobacterales</taxon>
        <taxon>Paracoccaceae</taxon>
        <taxon>Aliiroseovarius</taxon>
    </lineage>
</organism>
<evidence type="ECO:0000256" key="2">
    <source>
        <dbReference type="ARBA" id="ARBA00022643"/>
    </source>
</evidence>
<evidence type="ECO:0000259" key="3">
    <source>
        <dbReference type="PROSITE" id="PS50902"/>
    </source>
</evidence>
<dbReference type="AlphaFoldDB" id="A0A2R8AHM6"/>
<evidence type="ECO:0000256" key="1">
    <source>
        <dbReference type="ARBA" id="ARBA00022630"/>
    </source>
</evidence>
<name>A0A2R8AHM6_9RHOB</name>
<dbReference type="SUPFAM" id="SSF52218">
    <property type="entry name" value="Flavoproteins"/>
    <property type="match status" value="1"/>
</dbReference>
<protein>
    <submittedName>
        <fullName evidence="4">p-benzoquinone reductase</fullName>
        <ecNumber evidence="4">1.6.5.2</ecNumber>
    </submittedName>
</protein>
<dbReference type="Gene3D" id="3.40.50.360">
    <property type="match status" value="1"/>
</dbReference>
<dbReference type="GO" id="GO:0003955">
    <property type="term" value="F:NAD(P)H dehydrogenase (quinone) activity"/>
    <property type="evidence" value="ECO:0007669"/>
    <property type="project" value="UniProtKB-EC"/>
</dbReference>
<keyword evidence="5" id="KW-1185">Reference proteome</keyword>
<dbReference type="InterPro" id="IPR008254">
    <property type="entry name" value="Flavodoxin/NO_synth"/>
</dbReference>